<dbReference type="GO" id="GO:0004497">
    <property type="term" value="F:monooxygenase activity"/>
    <property type="evidence" value="ECO:0007669"/>
    <property type="project" value="UniProtKB-KW"/>
</dbReference>
<dbReference type="PANTHER" id="PTHR47947">
    <property type="entry name" value="CYTOCHROME P450 82C3-RELATED"/>
    <property type="match status" value="1"/>
</dbReference>
<protein>
    <submittedName>
        <fullName evidence="7">Cytochrome P450</fullName>
    </submittedName>
</protein>
<name>A0AAN8VZH4_9MAGN</name>
<dbReference type="PRINTS" id="PR00463">
    <property type="entry name" value="EP450I"/>
</dbReference>
<keyword evidence="3" id="KW-0560">Oxidoreductase</keyword>
<dbReference type="PANTHER" id="PTHR47947:SF24">
    <property type="entry name" value="ISOFLAVONE 2'-HYDROXYLASE-LIKE"/>
    <property type="match status" value="1"/>
</dbReference>
<dbReference type="GO" id="GO:0005506">
    <property type="term" value="F:iron ion binding"/>
    <property type="evidence" value="ECO:0007669"/>
    <property type="project" value="InterPro"/>
</dbReference>
<dbReference type="InterPro" id="IPR001128">
    <property type="entry name" value="Cyt_P450"/>
</dbReference>
<dbReference type="SUPFAM" id="SSF48264">
    <property type="entry name" value="Cytochrome P450"/>
    <property type="match status" value="1"/>
</dbReference>
<dbReference type="InterPro" id="IPR036396">
    <property type="entry name" value="Cyt_P450_sf"/>
</dbReference>
<keyword evidence="1 6" id="KW-0349">Heme</keyword>
<dbReference type="InterPro" id="IPR050651">
    <property type="entry name" value="Plant_Cytochrome_P450_Monoox"/>
</dbReference>
<dbReference type="GO" id="GO:0016705">
    <property type="term" value="F:oxidoreductase activity, acting on paired donors, with incorporation or reduction of molecular oxygen"/>
    <property type="evidence" value="ECO:0007669"/>
    <property type="project" value="InterPro"/>
</dbReference>
<dbReference type="GO" id="GO:0020037">
    <property type="term" value="F:heme binding"/>
    <property type="evidence" value="ECO:0007669"/>
    <property type="project" value="InterPro"/>
</dbReference>
<evidence type="ECO:0000256" key="6">
    <source>
        <dbReference type="PIRSR" id="PIRSR602401-1"/>
    </source>
</evidence>
<evidence type="ECO:0000313" key="8">
    <source>
        <dbReference type="Proteomes" id="UP001370490"/>
    </source>
</evidence>
<reference evidence="7 8" key="1">
    <citation type="submission" date="2023-12" db="EMBL/GenBank/DDBJ databases">
        <title>A high-quality genome assembly for Dillenia turbinata (Dilleniales).</title>
        <authorList>
            <person name="Chanderbali A."/>
        </authorList>
    </citation>
    <scope>NUCLEOTIDE SEQUENCE [LARGE SCALE GENOMIC DNA]</scope>
    <source>
        <strain evidence="7">LSX21</strain>
        <tissue evidence="7">Leaf</tissue>
    </source>
</reference>
<proteinExistence type="predicted"/>
<dbReference type="Pfam" id="PF00067">
    <property type="entry name" value="p450"/>
    <property type="match status" value="1"/>
</dbReference>
<dbReference type="Proteomes" id="UP001370490">
    <property type="component" value="Unassembled WGS sequence"/>
</dbReference>
<keyword evidence="8" id="KW-1185">Reference proteome</keyword>
<evidence type="ECO:0000256" key="1">
    <source>
        <dbReference type="ARBA" id="ARBA00022617"/>
    </source>
</evidence>
<keyword evidence="5" id="KW-0503">Monooxygenase</keyword>
<keyword evidence="2 6" id="KW-0479">Metal-binding</keyword>
<feature type="binding site" description="axial binding residue" evidence="6">
    <location>
        <position position="155"/>
    </location>
    <ligand>
        <name>heme</name>
        <dbReference type="ChEBI" id="CHEBI:30413"/>
    </ligand>
    <ligandPart>
        <name>Fe</name>
        <dbReference type="ChEBI" id="CHEBI:18248"/>
    </ligandPart>
</feature>
<dbReference type="Gene3D" id="1.10.630.10">
    <property type="entry name" value="Cytochrome P450"/>
    <property type="match status" value="1"/>
</dbReference>
<gene>
    <name evidence="7" type="ORF">RJ641_032125</name>
</gene>
<dbReference type="InterPro" id="IPR002401">
    <property type="entry name" value="Cyt_P450_E_grp-I"/>
</dbReference>
<evidence type="ECO:0000313" key="7">
    <source>
        <dbReference type="EMBL" id="KAK6938617.1"/>
    </source>
</evidence>
<accession>A0AAN8VZH4</accession>
<sequence length="225" mass="25729">MSIIRIDEMRLLIKRLSRVLENQRVEMKPDHERDDEDDCRERTCPDYYTDDFIKSLLLLGRTRALNTFVKQSTSPSKDNEDITGSPLASSSRIIGRVHIRIPRGTILLVNLWAIQNDPNIGKDPTRFDPERFKGWELGTGKRGVQVHAVWGRRRCPGDGLAMRVVGLVLGSLIQCFVWERIGEETVDMSEGVGVTLHKASRLQTKCRPRPALEKILQTIRCINRI</sequence>
<comment type="caution">
    <text evidence="7">The sequence shown here is derived from an EMBL/GenBank/DDBJ whole genome shotgun (WGS) entry which is preliminary data.</text>
</comment>
<keyword evidence="4 6" id="KW-0408">Iron</keyword>
<organism evidence="7 8">
    <name type="scientific">Dillenia turbinata</name>
    <dbReference type="NCBI Taxonomy" id="194707"/>
    <lineage>
        <taxon>Eukaryota</taxon>
        <taxon>Viridiplantae</taxon>
        <taxon>Streptophyta</taxon>
        <taxon>Embryophyta</taxon>
        <taxon>Tracheophyta</taxon>
        <taxon>Spermatophyta</taxon>
        <taxon>Magnoliopsida</taxon>
        <taxon>eudicotyledons</taxon>
        <taxon>Gunneridae</taxon>
        <taxon>Pentapetalae</taxon>
        <taxon>Dilleniales</taxon>
        <taxon>Dilleniaceae</taxon>
        <taxon>Dillenia</taxon>
    </lineage>
</organism>
<evidence type="ECO:0000256" key="4">
    <source>
        <dbReference type="ARBA" id="ARBA00023004"/>
    </source>
</evidence>
<dbReference type="AlphaFoldDB" id="A0AAN8VZH4"/>
<comment type="cofactor">
    <cofactor evidence="6">
        <name>heme</name>
        <dbReference type="ChEBI" id="CHEBI:30413"/>
    </cofactor>
</comment>
<evidence type="ECO:0000256" key="5">
    <source>
        <dbReference type="ARBA" id="ARBA00023033"/>
    </source>
</evidence>
<feature type="non-terminal residue" evidence="7">
    <location>
        <position position="225"/>
    </location>
</feature>
<dbReference type="EMBL" id="JBAMMX010000006">
    <property type="protein sequence ID" value="KAK6938617.1"/>
    <property type="molecule type" value="Genomic_DNA"/>
</dbReference>
<evidence type="ECO:0000256" key="2">
    <source>
        <dbReference type="ARBA" id="ARBA00022723"/>
    </source>
</evidence>
<evidence type="ECO:0000256" key="3">
    <source>
        <dbReference type="ARBA" id="ARBA00023002"/>
    </source>
</evidence>